<dbReference type="InterPro" id="IPR036034">
    <property type="entry name" value="PDZ_sf"/>
</dbReference>
<dbReference type="InterPro" id="IPR001478">
    <property type="entry name" value="PDZ"/>
</dbReference>
<evidence type="ECO:0000313" key="4">
    <source>
        <dbReference type="Proteomes" id="UP000646548"/>
    </source>
</evidence>
<feature type="compositionally biased region" description="Polar residues" evidence="1">
    <location>
        <begin position="661"/>
        <end position="670"/>
    </location>
</feature>
<feature type="compositionally biased region" description="Low complexity" evidence="1">
    <location>
        <begin position="588"/>
        <end position="600"/>
    </location>
</feature>
<dbReference type="EMBL" id="WKFB01000004">
    <property type="protein sequence ID" value="KAF6739720.1"/>
    <property type="molecule type" value="Genomic_DNA"/>
</dbReference>
<dbReference type="PANTHER" id="PTHR48484:SF1">
    <property type="entry name" value="DENTIN SIALOPHOSPHOPROTEIN"/>
    <property type="match status" value="1"/>
</dbReference>
<name>A0A834L2V2_ORYME</name>
<feature type="compositionally biased region" description="Basic and acidic residues" evidence="1">
    <location>
        <begin position="105"/>
        <end position="132"/>
    </location>
</feature>
<accession>A0A834L2V2</accession>
<feature type="region of interest" description="Disordered" evidence="1">
    <location>
        <begin position="638"/>
        <end position="670"/>
    </location>
</feature>
<dbReference type="SMART" id="SM00228">
    <property type="entry name" value="PDZ"/>
    <property type="match status" value="2"/>
</dbReference>
<feature type="region of interest" description="Disordered" evidence="1">
    <location>
        <begin position="479"/>
        <end position="610"/>
    </location>
</feature>
<dbReference type="GO" id="GO:0042609">
    <property type="term" value="F:CD4 receptor binding"/>
    <property type="evidence" value="ECO:0007669"/>
    <property type="project" value="TreeGrafter"/>
</dbReference>
<dbReference type="Pfam" id="PF00595">
    <property type="entry name" value="PDZ"/>
    <property type="match status" value="2"/>
</dbReference>
<feature type="compositionally biased region" description="Basic and acidic residues" evidence="1">
    <location>
        <begin position="479"/>
        <end position="516"/>
    </location>
</feature>
<dbReference type="PANTHER" id="PTHR48484">
    <property type="entry name" value="PRO-INTERLEUKIN-16"/>
    <property type="match status" value="1"/>
</dbReference>
<feature type="region of interest" description="Disordered" evidence="1">
    <location>
        <begin position="170"/>
        <end position="220"/>
    </location>
</feature>
<dbReference type="GO" id="GO:0030595">
    <property type="term" value="P:leukocyte chemotaxis"/>
    <property type="evidence" value="ECO:0007669"/>
    <property type="project" value="TreeGrafter"/>
</dbReference>
<feature type="domain" description="PDZ" evidence="2">
    <location>
        <begin position="750"/>
        <end position="861"/>
    </location>
</feature>
<dbReference type="SUPFAM" id="SSF50156">
    <property type="entry name" value="PDZ domain-like"/>
    <property type="match status" value="2"/>
</dbReference>
<dbReference type="GO" id="GO:0005125">
    <property type="term" value="F:cytokine activity"/>
    <property type="evidence" value="ECO:0007669"/>
    <property type="project" value="InterPro"/>
</dbReference>
<evidence type="ECO:0000256" key="1">
    <source>
        <dbReference type="SAM" id="MobiDB-lite"/>
    </source>
</evidence>
<feature type="region of interest" description="Disordered" evidence="1">
    <location>
        <begin position="334"/>
        <end position="381"/>
    </location>
</feature>
<reference evidence="3" key="1">
    <citation type="journal article" name="BMC Genomics">
        <title>Long-read sequencing and de novo genome assembly of marine medaka (Oryzias melastigma).</title>
        <authorList>
            <person name="Liang P."/>
            <person name="Saqib H.S.A."/>
            <person name="Ni X."/>
            <person name="Shen Y."/>
        </authorList>
    </citation>
    <scope>NUCLEOTIDE SEQUENCE</scope>
    <source>
        <strain evidence="3">Bigg-433</strain>
    </source>
</reference>
<feature type="region of interest" description="Disordered" evidence="1">
    <location>
        <begin position="1"/>
        <end position="140"/>
    </location>
</feature>
<feature type="compositionally biased region" description="Polar residues" evidence="1">
    <location>
        <begin position="65"/>
        <end position="76"/>
    </location>
</feature>
<comment type="caution">
    <text evidence="3">The sequence shown here is derived from an EMBL/GenBank/DDBJ whole genome shotgun (WGS) entry which is preliminary data.</text>
</comment>
<feature type="compositionally biased region" description="Basic and acidic residues" evidence="1">
    <location>
        <begin position="35"/>
        <end position="49"/>
    </location>
</feature>
<dbReference type="AlphaFoldDB" id="A0A834L2V2"/>
<feature type="compositionally biased region" description="Polar residues" evidence="1">
    <location>
        <begin position="541"/>
        <end position="574"/>
    </location>
</feature>
<dbReference type="Gene3D" id="2.30.42.10">
    <property type="match status" value="2"/>
</dbReference>
<dbReference type="InterPro" id="IPR055287">
    <property type="entry name" value="IL-16-like"/>
</dbReference>
<proteinExistence type="predicted"/>
<dbReference type="PROSITE" id="PS50106">
    <property type="entry name" value="PDZ"/>
    <property type="match status" value="2"/>
</dbReference>
<feature type="compositionally biased region" description="Basic and acidic residues" evidence="1">
    <location>
        <begin position="334"/>
        <end position="344"/>
    </location>
</feature>
<feature type="compositionally biased region" description="Polar residues" evidence="1">
    <location>
        <begin position="179"/>
        <end position="189"/>
    </location>
</feature>
<organism evidence="3 4">
    <name type="scientific">Oryzias melastigma</name>
    <name type="common">Marine medaka</name>
    <dbReference type="NCBI Taxonomy" id="30732"/>
    <lineage>
        <taxon>Eukaryota</taxon>
        <taxon>Metazoa</taxon>
        <taxon>Chordata</taxon>
        <taxon>Craniata</taxon>
        <taxon>Vertebrata</taxon>
        <taxon>Euteleostomi</taxon>
        <taxon>Actinopterygii</taxon>
        <taxon>Neopterygii</taxon>
        <taxon>Teleostei</taxon>
        <taxon>Neoteleostei</taxon>
        <taxon>Acanthomorphata</taxon>
        <taxon>Ovalentaria</taxon>
        <taxon>Atherinomorphae</taxon>
        <taxon>Beloniformes</taxon>
        <taxon>Adrianichthyidae</taxon>
        <taxon>Oryziinae</taxon>
        <taxon>Oryzias</taxon>
    </lineage>
</organism>
<sequence length="979" mass="108209">MDYSTISTSASSYGKQGSGDLLRSSSNLTRRPGFRRKETFENVVREKSQRQAGINGTPKKEDTDTGYQALTRTSSSKNREADVGYQKPTAFYQNSTSRVRTYKTGTDDKENPEFESQGRTEWRGWSMDRKTGADVSTSSAKRELDLNKHYDRLRERTTAETSLINRVKSFPKSFKPGTYQDTSSGNHTSPILYKPDWSRSLPFRKKSDSGPSDIPEGGQSIKERIDKLFSSAGEKSAWGTFPRRFSTVEGKTSVQRRASFICSQKGTDSSDAETSHCFGTKSLDRARSRHTIANQIRSDRAAGGVSAVTCPSTENRLYENEENSPVNAMLGERFGKPQEQEEAKGQTLLNAAHDQDDFPSNIKRKKAEDGKKGSEGLTVPSSASVKNKIKQFEALAQKAVSQIPFPRWTSLNLKQDKGSDGIKKSKSAKDIAGQREVRLKEMTNGVKASAVVEKRLSERSLSVDEGGQKMMSREVERHNLIENKNKPFDDFDAYKKRDKTEENCRKSGEDQPDFFKESNPQESIHVQPKKLPSAVGEDKSQTNFLNSTPLNQTVKASPTASKNKSTSVFTQTPKASDRDCPPGPLPPTTSSKSSLTDPLPVHVKTPSMGRKHMQDLTAWVAGLRPGYKCWNDDGSVFDDDDQSTQRDDDSNYDSDSGGSSVTITSNMSLSDRPSFSVSLSELCSFAGPDFETDDEEDDWESVSRRSASVCSDMSVFSCVSTLATEELDRLLEDVRTVEDDNIKDYEDVQVVVLHKEVGVGLGFSLAGGVDQNKPVTVRKPESFRYFYDLLANSLGIFSTIFVFQVHKVFPSGVAAQQGSITEGDMVLSINGSSFRQSTHREALDVLKKAKSRSMGVVVLRRDDVSVAATIVAPEVNEDAMQAQHETAQNVCVQLQKNSRHLGFSLHGGVGSSEGNVPLTVKKIFHGGPVDKVFPGDEVLEIDGMSMVAMRCLEAWNFIKKLPQGSVEVVLRRPLKLQET</sequence>
<protein>
    <submittedName>
        <fullName evidence="3">Pro-interleukin-16</fullName>
    </submittedName>
</protein>
<gene>
    <name evidence="3" type="ORF">FQA47_004991</name>
</gene>
<dbReference type="Proteomes" id="UP000646548">
    <property type="component" value="Unassembled WGS sequence"/>
</dbReference>
<feature type="domain" description="PDZ" evidence="2">
    <location>
        <begin position="891"/>
        <end position="973"/>
    </location>
</feature>
<dbReference type="GO" id="GO:0050930">
    <property type="term" value="P:induction of positive chemotaxis"/>
    <property type="evidence" value="ECO:0007669"/>
    <property type="project" value="InterPro"/>
</dbReference>
<evidence type="ECO:0000259" key="2">
    <source>
        <dbReference type="PROSITE" id="PS50106"/>
    </source>
</evidence>
<feature type="compositionally biased region" description="Polar residues" evidence="1">
    <location>
        <begin position="1"/>
        <end position="15"/>
    </location>
</feature>
<evidence type="ECO:0000313" key="3">
    <source>
        <dbReference type="EMBL" id="KAF6739720.1"/>
    </source>
</evidence>